<feature type="transmembrane region" description="Helical" evidence="1">
    <location>
        <begin position="148"/>
        <end position="175"/>
    </location>
</feature>
<keyword evidence="1" id="KW-1133">Transmembrane helix</keyword>
<dbReference type="STRING" id="1307761.L21SP2_2738"/>
<name>V5WKC6_9SPIO</name>
<keyword evidence="1" id="KW-0472">Membrane</keyword>
<protein>
    <recommendedName>
        <fullName evidence="4">ECF transporter S component</fullName>
    </recommendedName>
</protein>
<evidence type="ECO:0000313" key="3">
    <source>
        <dbReference type="Proteomes" id="UP000018680"/>
    </source>
</evidence>
<dbReference type="GO" id="GO:0022857">
    <property type="term" value="F:transmembrane transporter activity"/>
    <property type="evidence" value="ECO:0007669"/>
    <property type="project" value="InterPro"/>
</dbReference>
<accession>V5WKC6</accession>
<proteinExistence type="predicted"/>
<gene>
    <name evidence="2" type="ORF">L21SP2_2738</name>
</gene>
<dbReference type="Gene3D" id="1.10.1760.20">
    <property type="match status" value="1"/>
</dbReference>
<sequence length="189" mass="20596">MFSRRSALVSVLVIVSVFMNSLLNYLTQLADLPIFMDSMFTVLGTALLGPWWGMVIGVSTNLLMDALQGFSGILWPFAAAQIVTVLVTHIMIRRNALKTVLGVTLFICILAVLNALAGTVIAVFAFGGFTLKRFDFIVHALIQSGQSIFSSAFVTRVVINIVDKGIAVLVLMALFPKLRQYLKPGGEEQ</sequence>
<evidence type="ECO:0000256" key="1">
    <source>
        <dbReference type="SAM" id="Phobius"/>
    </source>
</evidence>
<feature type="transmembrane region" description="Helical" evidence="1">
    <location>
        <begin position="99"/>
        <end position="128"/>
    </location>
</feature>
<feature type="transmembrane region" description="Helical" evidence="1">
    <location>
        <begin position="73"/>
        <end position="92"/>
    </location>
</feature>
<dbReference type="EMBL" id="CP006939">
    <property type="protein sequence ID" value="AHC16090.1"/>
    <property type="molecule type" value="Genomic_DNA"/>
</dbReference>
<evidence type="ECO:0008006" key="4">
    <source>
        <dbReference type="Google" id="ProtNLM"/>
    </source>
</evidence>
<keyword evidence="3" id="KW-1185">Reference proteome</keyword>
<dbReference type="KEGG" id="slr:L21SP2_2738"/>
<dbReference type="HOGENOM" id="CLU_091606_2_0_12"/>
<reference evidence="2 3" key="1">
    <citation type="journal article" date="2015" name="Stand. Genomic Sci.">
        <title>Complete genome sequence and description of Salinispira pacifica gen. nov., sp. nov., a novel spirochaete isolated form a hypersaline microbial mat.</title>
        <authorList>
            <person name="Ben Hania W."/>
            <person name="Joseph M."/>
            <person name="Schumann P."/>
            <person name="Bunk B."/>
            <person name="Fiebig A."/>
            <person name="Sproer C."/>
            <person name="Klenk H.P."/>
            <person name="Fardeau M.L."/>
            <person name="Spring S."/>
        </authorList>
    </citation>
    <scope>NUCLEOTIDE SEQUENCE [LARGE SCALE GENOMIC DNA]</scope>
    <source>
        <strain evidence="2 3">L21-RPul-D2</strain>
    </source>
</reference>
<feature type="transmembrane region" description="Helical" evidence="1">
    <location>
        <begin position="34"/>
        <end position="53"/>
    </location>
</feature>
<feature type="transmembrane region" description="Helical" evidence="1">
    <location>
        <begin position="6"/>
        <end position="27"/>
    </location>
</feature>
<keyword evidence="1" id="KW-0812">Transmembrane</keyword>
<evidence type="ECO:0000313" key="2">
    <source>
        <dbReference type="EMBL" id="AHC16090.1"/>
    </source>
</evidence>
<dbReference type="InterPro" id="IPR024529">
    <property type="entry name" value="ECF_trnsprt_substrate-spec"/>
</dbReference>
<organism evidence="2 3">
    <name type="scientific">Salinispira pacifica</name>
    <dbReference type="NCBI Taxonomy" id="1307761"/>
    <lineage>
        <taxon>Bacteria</taxon>
        <taxon>Pseudomonadati</taxon>
        <taxon>Spirochaetota</taxon>
        <taxon>Spirochaetia</taxon>
        <taxon>Spirochaetales</taxon>
        <taxon>Spirochaetaceae</taxon>
        <taxon>Salinispira</taxon>
    </lineage>
</organism>
<dbReference type="Proteomes" id="UP000018680">
    <property type="component" value="Chromosome"/>
</dbReference>
<dbReference type="Pfam" id="PF12822">
    <property type="entry name" value="ECF_trnsprt"/>
    <property type="match status" value="1"/>
</dbReference>
<dbReference type="AlphaFoldDB" id="V5WKC6"/>